<dbReference type="Pfam" id="PF02515">
    <property type="entry name" value="CoA_transf_3"/>
    <property type="match status" value="1"/>
</dbReference>
<dbReference type="AlphaFoldDB" id="A0A4Q1HF32"/>
<dbReference type="Gene3D" id="3.40.50.10540">
    <property type="entry name" value="Crotonobetainyl-coa:carnitine coa-transferase, domain 1"/>
    <property type="match status" value="1"/>
</dbReference>
<dbReference type="GO" id="GO:0008410">
    <property type="term" value="F:CoA-transferase activity"/>
    <property type="evidence" value="ECO:0007669"/>
    <property type="project" value="TreeGrafter"/>
</dbReference>
<sequence>MTNATPAAQHTARHASSSLPVSGGATAPGADAVTGPLHGVRILDLSAVVMGPYATQVLADLGADVIKVEPPAGDNMRAVGPMRNPGMGHLYLHLNRNKRSVVLDLKQPAAREACLKLAEGCDAVLYNIRPQAMQRLGLDYEAFAARNPRIVYAGAYGFGEAGPYAGRPAYDDLIQGQAGIADLTRRQSGGDPRYAPITLADRAVGLQMAIALLAGVLHARAHGHGQSLEIPMFEGMAHMTLGDHLGGWTFDPPMGETGYARLLAPHRKPYATKDGHICLLVYNDKHWRNFFDAVGRPEMKQDPRFVTHGARAAHIGEVYAWLAGVIEERKTDEWLRLLAEADIPASRLYTIEDLIDDPHLKAVDFVRHVDHPTEGRLRTTAPLGHYAATPTSLRRHAPRLGEQSLEILREAGYSDAAIQALLDTQATLDGKAG</sequence>
<dbReference type="InterPro" id="IPR044855">
    <property type="entry name" value="CoA-Trfase_III_dom3_sf"/>
</dbReference>
<comment type="caution">
    <text evidence="3">The sequence shown here is derived from an EMBL/GenBank/DDBJ whole genome shotgun (WGS) entry which is preliminary data.</text>
</comment>
<dbReference type="InterPro" id="IPR023606">
    <property type="entry name" value="CoA-Trfase_III_dom_1_sf"/>
</dbReference>
<protein>
    <submittedName>
        <fullName evidence="3">CoA transferase</fullName>
    </submittedName>
</protein>
<evidence type="ECO:0000256" key="1">
    <source>
        <dbReference type="ARBA" id="ARBA00022679"/>
    </source>
</evidence>
<organism evidence="3 4">
    <name type="scientific">Achromobacter aloeverae</name>
    <dbReference type="NCBI Taxonomy" id="1750518"/>
    <lineage>
        <taxon>Bacteria</taxon>
        <taxon>Pseudomonadati</taxon>
        <taxon>Pseudomonadota</taxon>
        <taxon>Betaproteobacteria</taxon>
        <taxon>Burkholderiales</taxon>
        <taxon>Alcaligenaceae</taxon>
        <taxon>Achromobacter</taxon>
    </lineage>
</organism>
<dbReference type="PANTHER" id="PTHR48207">
    <property type="entry name" value="SUCCINATE--HYDROXYMETHYLGLUTARATE COA-TRANSFERASE"/>
    <property type="match status" value="1"/>
</dbReference>
<evidence type="ECO:0000313" key="3">
    <source>
        <dbReference type="EMBL" id="RXN84459.1"/>
    </source>
</evidence>
<evidence type="ECO:0000256" key="2">
    <source>
        <dbReference type="SAM" id="MobiDB-lite"/>
    </source>
</evidence>
<dbReference type="Proteomes" id="UP000290849">
    <property type="component" value="Unassembled WGS sequence"/>
</dbReference>
<accession>A0A4Q1HF32</accession>
<dbReference type="Gene3D" id="3.30.1540.10">
    <property type="entry name" value="formyl-coa transferase, domain 3"/>
    <property type="match status" value="1"/>
</dbReference>
<dbReference type="InterPro" id="IPR003673">
    <property type="entry name" value="CoA-Trfase_fam_III"/>
</dbReference>
<keyword evidence="1 3" id="KW-0808">Transferase</keyword>
<feature type="region of interest" description="Disordered" evidence="2">
    <location>
        <begin position="1"/>
        <end position="23"/>
    </location>
</feature>
<reference evidence="3 4" key="1">
    <citation type="journal article" date="2017" name="Int. J. Syst. Evol. Microbiol.">
        <title>Achromobacter aloeverae sp. nov., isolated from the root of Aloe vera (L.) Burm.f.</title>
        <authorList>
            <person name="Kuncharoen N."/>
            <person name="Muramatsu Y."/>
            <person name="Shibata C."/>
            <person name="Kamakura Y."/>
            <person name="Nakagawa Y."/>
            <person name="Tanasupawat S."/>
        </authorList>
    </citation>
    <scope>NUCLEOTIDE SEQUENCE [LARGE SCALE GENOMIC DNA]</scope>
    <source>
        <strain evidence="3 4">AVA-1</strain>
    </source>
</reference>
<dbReference type="EMBL" id="PYAL01000008">
    <property type="protein sequence ID" value="RXN84459.1"/>
    <property type="molecule type" value="Genomic_DNA"/>
</dbReference>
<dbReference type="RefSeq" id="WP_129153270.1">
    <property type="nucleotide sequence ID" value="NZ_JBHSDO010000018.1"/>
</dbReference>
<dbReference type="InterPro" id="IPR050483">
    <property type="entry name" value="CoA-transferase_III_domain"/>
</dbReference>
<evidence type="ECO:0000313" key="4">
    <source>
        <dbReference type="Proteomes" id="UP000290849"/>
    </source>
</evidence>
<proteinExistence type="predicted"/>
<feature type="compositionally biased region" description="Polar residues" evidence="2">
    <location>
        <begin position="1"/>
        <end position="20"/>
    </location>
</feature>
<dbReference type="OrthoDB" id="5294844at2"/>
<dbReference type="PANTHER" id="PTHR48207:SF4">
    <property type="entry name" value="BLL6097 PROTEIN"/>
    <property type="match status" value="1"/>
</dbReference>
<dbReference type="SUPFAM" id="SSF89796">
    <property type="entry name" value="CoA-transferase family III (CaiB/BaiF)"/>
    <property type="match status" value="1"/>
</dbReference>
<gene>
    <name evidence="3" type="ORF">C7R54_24050</name>
</gene>
<keyword evidence="4" id="KW-1185">Reference proteome</keyword>
<name>A0A4Q1HF32_9BURK</name>